<dbReference type="Pfam" id="PF13692">
    <property type="entry name" value="Glyco_trans_1_4"/>
    <property type="match status" value="1"/>
</dbReference>
<evidence type="ECO:0000313" key="4">
    <source>
        <dbReference type="Proteomes" id="UP000266305"/>
    </source>
</evidence>
<dbReference type="Gene3D" id="3.40.50.2000">
    <property type="entry name" value="Glycogen Phosphorylase B"/>
    <property type="match status" value="2"/>
</dbReference>
<dbReference type="InterPro" id="IPR028098">
    <property type="entry name" value="Glyco_trans_4-like_N"/>
</dbReference>
<dbReference type="GO" id="GO:0016757">
    <property type="term" value="F:glycosyltransferase activity"/>
    <property type="evidence" value="ECO:0007669"/>
    <property type="project" value="TreeGrafter"/>
</dbReference>
<reference evidence="3 4" key="1">
    <citation type="submission" date="2018-08" db="EMBL/GenBank/DDBJ databases">
        <title>Draft genome sequence of Rhodobacter sphaeroides FY.</title>
        <authorList>
            <person name="Rayyan A."/>
            <person name="Meyer T.E."/>
            <person name="Kyndt J.A."/>
        </authorList>
    </citation>
    <scope>NUCLEOTIDE SEQUENCE [LARGE SCALE GENOMIC DNA]</scope>
    <source>
        <strain evidence="3 4">FY</strain>
    </source>
</reference>
<dbReference type="EMBL" id="QWGP01000019">
    <property type="protein sequence ID" value="RHZ93123.1"/>
    <property type="molecule type" value="Genomic_DNA"/>
</dbReference>
<feature type="domain" description="Glycosyltransferase subfamily 4-like N-terminal" evidence="2">
    <location>
        <begin position="56"/>
        <end position="167"/>
    </location>
</feature>
<evidence type="ECO:0000313" key="3">
    <source>
        <dbReference type="EMBL" id="RHZ93123.1"/>
    </source>
</evidence>
<evidence type="ECO:0000259" key="2">
    <source>
        <dbReference type="Pfam" id="PF13439"/>
    </source>
</evidence>
<accession>A0AAX1UIC0</accession>
<dbReference type="RefSeq" id="WP_119000731.1">
    <property type="nucleotide sequence ID" value="NZ_QWGP01000019.1"/>
</dbReference>
<sequence length="368" mass="39890">MTRSELSRLAVVVSGSVPPDTRTRIDRGENPRLDFTHLQSLGATIFTRDSAPEGRAFLRRTLGDRFAPAEAVAEAADRFDAIFCVAEDIGVPVALALRLRGKRTPLLVGVHGHYLVNREFRLWALAARHDAATRFLPLSEPIRARLIAEFGIPASRCHTLCVPVDTRFFAPDPAPEADPPMILSAGAAQRDYPTLIAVMEDVPARFRIASGSSWIGEATKLAVPETCTMGSAGSMPGLRALYAAAAMVVLPLQDVIHASGYAVAMEAMAMGKALIVTRTEAPADFFLDGETCLLVPPGDPAALRAAILRLLENADLRMRLGRAARHLMEERYGMESYTADLARLLTDVSRPPAQAQDPGHWVRRPRGG</sequence>
<gene>
    <name evidence="3" type="ORF">D1114_15845</name>
</gene>
<dbReference type="AlphaFoldDB" id="A0AAX1UIC0"/>
<dbReference type="Pfam" id="PF13439">
    <property type="entry name" value="Glyco_transf_4"/>
    <property type="match status" value="1"/>
</dbReference>
<comment type="caution">
    <text evidence="3">The sequence shown here is derived from an EMBL/GenBank/DDBJ whole genome shotgun (WGS) entry which is preliminary data.</text>
</comment>
<feature type="region of interest" description="Disordered" evidence="1">
    <location>
        <begin position="349"/>
        <end position="368"/>
    </location>
</feature>
<protein>
    <submittedName>
        <fullName evidence="3">Glycosyltransferase</fullName>
    </submittedName>
</protein>
<dbReference type="PANTHER" id="PTHR45947:SF3">
    <property type="entry name" value="SULFOQUINOVOSYL TRANSFERASE SQD2"/>
    <property type="match status" value="1"/>
</dbReference>
<dbReference type="InterPro" id="IPR050194">
    <property type="entry name" value="Glycosyltransferase_grp1"/>
</dbReference>
<proteinExistence type="predicted"/>
<dbReference type="SUPFAM" id="SSF53756">
    <property type="entry name" value="UDP-Glycosyltransferase/glycogen phosphorylase"/>
    <property type="match status" value="1"/>
</dbReference>
<name>A0AAX1UIC0_CERSP</name>
<dbReference type="CDD" id="cd03801">
    <property type="entry name" value="GT4_PimA-like"/>
    <property type="match status" value="1"/>
</dbReference>
<dbReference type="PANTHER" id="PTHR45947">
    <property type="entry name" value="SULFOQUINOVOSYL TRANSFERASE SQD2"/>
    <property type="match status" value="1"/>
</dbReference>
<dbReference type="Proteomes" id="UP000266305">
    <property type="component" value="Unassembled WGS sequence"/>
</dbReference>
<evidence type="ECO:0000256" key="1">
    <source>
        <dbReference type="SAM" id="MobiDB-lite"/>
    </source>
</evidence>
<organism evidence="3 4">
    <name type="scientific">Cereibacter sphaeroides</name>
    <name type="common">Rhodobacter sphaeroides</name>
    <dbReference type="NCBI Taxonomy" id="1063"/>
    <lineage>
        <taxon>Bacteria</taxon>
        <taxon>Pseudomonadati</taxon>
        <taxon>Pseudomonadota</taxon>
        <taxon>Alphaproteobacteria</taxon>
        <taxon>Rhodobacterales</taxon>
        <taxon>Paracoccaceae</taxon>
        <taxon>Cereibacter</taxon>
    </lineage>
</organism>